<dbReference type="AlphaFoldDB" id="A0A3N0YZ32"/>
<dbReference type="OrthoDB" id="8963682at2759"/>
<reference evidence="2 3" key="1">
    <citation type="submission" date="2018-10" db="EMBL/GenBank/DDBJ databases">
        <title>Genome assembly for a Yunnan-Guizhou Plateau 3E fish, Anabarilius grahami (Regan), and its evolutionary and genetic applications.</title>
        <authorList>
            <person name="Jiang W."/>
        </authorList>
    </citation>
    <scope>NUCLEOTIDE SEQUENCE [LARGE SCALE GENOMIC DNA]</scope>
    <source>
        <strain evidence="2">AG-KIZ</strain>
        <tissue evidence="2">Muscle</tissue>
    </source>
</reference>
<dbReference type="EMBL" id="RJVU01019258">
    <property type="protein sequence ID" value="ROL50938.1"/>
    <property type="molecule type" value="Genomic_DNA"/>
</dbReference>
<comment type="caution">
    <text evidence="2">The sequence shown here is derived from an EMBL/GenBank/DDBJ whole genome shotgun (WGS) entry which is preliminary data.</text>
</comment>
<name>A0A3N0YZ32_ANAGA</name>
<keyword evidence="3" id="KW-1185">Reference proteome</keyword>
<protein>
    <recommendedName>
        <fullName evidence="4">Retrotransposon gag domain-containing protein</fullName>
    </recommendedName>
</protein>
<evidence type="ECO:0000313" key="2">
    <source>
        <dbReference type="EMBL" id="ROL50938.1"/>
    </source>
</evidence>
<gene>
    <name evidence="2" type="ORF">DPX16_14469</name>
</gene>
<feature type="compositionally biased region" description="Basic residues" evidence="1">
    <location>
        <begin position="153"/>
        <end position="163"/>
    </location>
</feature>
<accession>A0A3N0YZ32</accession>
<organism evidence="2 3">
    <name type="scientific">Anabarilius grahami</name>
    <name type="common">Kanglang fish</name>
    <name type="synonym">Barilius grahami</name>
    <dbReference type="NCBI Taxonomy" id="495550"/>
    <lineage>
        <taxon>Eukaryota</taxon>
        <taxon>Metazoa</taxon>
        <taxon>Chordata</taxon>
        <taxon>Craniata</taxon>
        <taxon>Vertebrata</taxon>
        <taxon>Euteleostomi</taxon>
        <taxon>Actinopterygii</taxon>
        <taxon>Neopterygii</taxon>
        <taxon>Teleostei</taxon>
        <taxon>Ostariophysi</taxon>
        <taxon>Cypriniformes</taxon>
        <taxon>Xenocyprididae</taxon>
        <taxon>Xenocypridinae</taxon>
        <taxon>Xenocypridinae incertae sedis</taxon>
        <taxon>Anabarilius</taxon>
    </lineage>
</organism>
<sequence>MMGLFLFPGSPASLNEKQASAEDRLCGFRQDGRPLRRYVEEFTELAYLVNWPDAPLNACFRAGLDEDTIRFSEPACFFSLVETINLILFLNYSEFVIEEVQEELCIPCPVPTEIQAAWPVRQPPVSSAYPSSGYFPGVLPDQNPKSAKERSTARPKRPKKKAAKQPQSPAISVSEPLILLPSTQNPLRSLHSCTRGDSH</sequence>
<proteinExistence type="predicted"/>
<evidence type="ECO:0008006" key="4">
    <source>
        <dbReference type="Google" id="ProtNLM"/>
    </source>
</evidence>
<feature type="region of interest" description="Disordered" evidence="1">
    <location>
        <begin position="135"/>
        <end position="199"/>
    </location>
</feature>
<dbReference type="Proteomes" id="UP000281406">
    <property type="component" value="Unassembled WGS sequence"/>
</dbReference>
<evidence type="ECO:0000256" key="1">
    <source>
        <dbReference type="SAM" id="MobiDB-lite"/>
    </source>
</evidence>
<evidence type="ECO:0000313" key="3">
    <source>
        <dbReference type="Proteomes" id="UP000281406"/>
    </source>
</evidence>